<organism evidence="2 3">
    <name type="scientific">Hyalangium rubrum</name>
    <dbReference type="NCBI Taxonomy" id="3103134"/>
    <lineage>
        <taxon>Bacteria</taxon>
        <taxon>Pseudomonadati</taxon>
        <taxon>Myxococcota</taxon>
        <taxon>Myxococcia</taxon>
        <taxon>Myxococcales</taxon>
        <taxon>Cystobacterineae</taxon>
        <taxon>Archangiaceae</taxon>
        <taxon>Hyalangium</taxon>
    </lineage>
</organism>
<dbReference type="InterPro" id="IPR002937">
    <property type="entry name" value="Amino_oxidase"/>
</dbReference>
<name>A0ABU5GZ01_9BACT</name>
<dbReference type="SUPFAM" id="SSF51905">
    <property type="entry name" value="FAD/NAD(P)-binding domain"/>
    <property type="match status" value="1"/>
</dbReference>
<sequence length="512" mass="55667">MSESWYDAVVVGAGFGGMATALDLVQRGARVALCEALNYPGGCASTFRRDGYAFEAGATLFSGLGEEQLFGQWVRRHGLKVEVDWLDPLVELRTPSLRLSVYRDRQRFLGQLFGLPGAPVRGLQGFFAHQRQVADALWSLFDEPGLLPPLDARSLLRHAARVPRYMSLLRWLGRPLGAVLEHFGLLRFTPLKTYLDGLCQITVQCSAAEAEAPIAMAAMDYYWRGTGHVRGGIGRLAEALVEAITRGGGEVLLANRVKSLAPESGGWRVVTRRGELRARHVAANVLPQGLLRLLGPSSEQLPRLVELGERVAEGWGAAMLYRVVRAPEGAPAKACHLELVQDEASPFVEGNHLFVSISGEADVGRAPPGHRTLTVSTHVPLRTLAGAAPEEQGRYLAGIQARMREGLTRLAPEWARDVRHELTASPRTFERFTRREGGAVGGVPRRAGLHQYRELSPRPVMDGLWLVGDSVFPGQSTLATALGGVRTAARIAANRWSLGILRGRGSGRGEAE</sequence>
<reference evidence="2 3" key="1">
    <citation type="submission" date="2023-12" db="EMBL/GenBank/DDBJ databases">
        <title>the genome sequence of Hyalangium sp. s54d21.</title>
        <authorList>
            <person name="Zhang X."/>
        </authorList>
    </citation>
    <scope>NUCLEOTIDE SEQUENCE [LARGE SCALE GENOMIC DNA]</scope>
    <source>
        <strain evidence="3">s54d21</strain>
    </source>
</reference>
<evidence type="ECO:0000313" key="3">
    <source>
        <dbReference type="Proteomes" id="UP001291309"/>
    </source>
</evidence>
<accession>A0ABU5GZ01</accession>
<dbReference type="Gene3D" id="3.90.660.50">
    <property type="match status" value="1"/>
</dbReference>
<evidence type="ECO:0000259" key="1">
    <source>
        <dbReference type="Pfam" id="PF01593"/>
    </source>
</evidence>
<comment type="caution">
    <text evidence="2">The sequence shown here is derived from an EMBL/GenBank/DDBJ whole genome shotgun (WGS) entry which is preliminary data.</text>
</comment>
<dbReference type="PANTHER" id="PTHR46313">
    <property type="match status" value="1"/>
</dbReference>
<feature type="domain" description="Amine oxidase" evidence="1">
    <location>
        <begin position="16"/>
        <end position="284"/>
    </location>
</feature>
<dbReference type="Proteomes" id="UP001291309">
    <property type="component" value="Unassembled WGS sequence"/>
</dbReference>
<dbReference type="Pfam" id="PF01593">
    <property type="entry name" value="Amino_oxidase"/>
    <property type="match status" value="1"/>
</dbReference>
<evidence type="ECO:0000313" key="2">
    <source>
        <dbReference type="EMBL" id="MDY7225055.1"/>
    </source>
</evidence>
<protein>
    <submittedName>
        <fullName evidence="2">NAD(P)/FAD-dependent oxidoreductase</fullName>
    </submittedName>
</protein>
<dbReference type="EMBL" id="JAXIVS010000001">
    <property type="protein sequence ID" value="MDY7225055.1"/>
    <property type="molecule type" value="Genomic_DNA"/>
</dbReference>
<dbReference type="PANTHER" id="PTHR46313:SF3">
    <property type="entry name" value="PROLYCOPENE ISOMERASE, CHLOROPLASTIC"/>
    <property type="match status" value="1"/>
</dbReference>
<gene>
    <name evidence="2" type="ORF">SYV04_01625</name>
</gene>
<dbReference type="Gene3D" id="3.50.50.60">
    <property type="entry name" value="FAD/NAD(P)-binding domain"/>
    <property type="match status" value="2"/>
</dbReference>
<keyword evidence="3" id="KW-1185">Reference proteome</keyword>
<dbReference type="RefSeq" id="WP_321543776.1">
    <property type="nucleotide sequence ID" value="NZ_JAXIVS010000001.1"/>
</dbReference>
<dbReference type="InterPro" id="IPR036188">
    <property type="entry name" value="FAD/NAD-bd_sf"/>
</dbReference>
<dbReference type="InterPro" id="IPR045892">
    <property type="entry name" value="CrtISO-like"/>
</dbReference>
<proteinExistence type="predicted"/>